<keyword evidence="28" id="KW-1185">Reference proteome</keyword>
<dbReference type="InterPro" id="IPR001757">
    <property type="entry name" value="P_typ_ATPase"/>
</dbReference>
<dbReference type="PROSITE" id="PS00154">
    <property type="entry name" value="ATPASE_E1_E2"/>
    <property type="match status" value="1"/>
</dbReference>
<dbReference type="CDD" id="cd00371">
    <property type="entry name" value="HMA"/>
    <property type="match status" value="3"/>
</dbReference>
<keyword evidence="13 23" id="KW-0067">ATP-binding</keyword>
<evidence type="ECO:0000256" key="18">
    <source>
        <dbReference type="ARBA" id="ARBA00023065"/>
    </source>
</evidence>
<comment type="catalytic activity">
    <reaction evidence="22">
        <text>Cu(+)(in) + ATP + H2O = Cu(+)(out) + ADP + phosphate + H(+)</text>
        <dbReference type="Rhea" id="RHEA:25792"/>
        <dbReference type="ChEBI" id="CHEBI:15377"/>
        <dbReference type="ChEBI" id="CHEBI:15378"/>
        <dbReference type="ChEBI" id="CHEBI:30616"/>
        <dbReference type="ChEBI" id="CHEBI:43474"/>
        <dbReference type="ChEBI" id="CHEBI:49552"/>
        <dbReference type="ChEBI" id="CHEBI:456216"/>
        <dbReference type="EC" id="7.2.2.8"/>
    </reaction>
</comment>
<dbReference type="Gene3D" id="2.70.150.10">
    <property type="entry name" value="Calcium-transporting ATPase, cytoplasmic transduction domain A"/>
    <property type="match status" value="1"/>
</dbReference>
<dbReference type="SFLD" id="SFLDG00002">
    <property type="entry name" value="C1.7:_P-type_atpase_like"/>
    <property type="match status" value="1"/>
</dbReference>
<dbReference type="InterPro" id="IPR017969">
    <property type="entry name" value="Heavy-metal-associated_CS"/>
</dbReference>
<dbReference type="PROSITE" id="PS50846">
    <property type="entry name" value="HMA_2"/>
    <property type="match status" value="3"/>
</dbReference>
<dbReference type="Proteomes" id="UP000196435">
    <property type="component" value="Unassembled WGS sequence"/>
</dbReference>
<evidence type="ECO:0000256" key="7">
    <source>
        <dbReference type="ARBA" id="ARBA00022553"/>
    </source>
</evidence>
<keyword evidence="18" id="KW-0406">Ion transport</keyword>
<sequence>MPSTTILALQGLTCMHCINRVKKALEHLTEVEQAEVTLEYAKVIGTATPDTLIAAISEAGYQAFIATRPDVELQLSGLNCMKCAGKTQKALESVAGIIAAEVNTQTAKIYGKAEENALINAVKQAGYHAELAMATTAPIPIATSEKQPVADVSLNDDDSVQLLLDGMSCASCVSKVQKALQSVEGVKNARVNLAERSALITGAASPDALVNAVIKAGYGAEIILDETERRERQQQIAQANMRRFRWQSALALVVGVPVMIWGMIGDNMMLTPENHTIWLSIGLATLAVMIFAGGHFYRNAWQSLKNGSATMDTLVALGTGAAWLYSISVNLWPDIFPPQARHIYYEASAIIIGLINLGHALEQRARQRSSQALERLLDLTPPTARVITPEGEVTLPLADVKPDMTLRLVTGDRVPVDGEIIQGTVWLDEAMLTGEAIPQQKTIGDTVHAGTVVQDGTVLFKASAIGSQTTLARIIKLVRQAQSSKPEIGQMVDKISSIFVPVVVAIALVSAAIWYFIGPAPQIMYALVITTTVLIIACPCALGLATPMSIISGVGRAAELGVLIRDADALQQASQLDTLVFDKTGTLTEGMPQVTEIHTFNGYTEEQVLLWAGALESGSNHPLAKAILLKVDDRKIESKQLPDIIQFRTLAGTGVRGNVGNTTLLLGNLSLLEQNQVETTELKKQVTQQAEKGITPVLLAVDGKIAALFSIRDPLRQDTVSALQRLHYQGYHLVMLTGDHPVTANAIAKEAGIDQVIAGVLPDGKAATIQALQSEGRKVAMIGDGINDAPALAQADVGIAMGGGSDIAIETASITLMRHSLHGVADAVELSKGTLRNMKQNLFGAFIYNTLGIPIAAGILYPFTGTLLNPVIASAAMALSSITVVSNANRLLRFKTKE</sequence>
<dbReference type="PRINTS" id="PR00943">
    <property type="entry name" value="CUATPASE"/>
</dbReference>
<dbReference type="EMBL" id="FTLG01000043">
    <property type="protein sequence ID" value="SIP72219.1"/>
    <property type="molecule type" value="Genomic_DNA"/>
</dbReference>
<reference evidence="25 28" key="3">
    <citation type="journal article" date="2017" name="Nat. Microbiol.">
        <title>Natural product diversity associated with the nematode symbionts Photorhabdus and Xenorhabdus.</title>
        <authorList>
            <person name="Tobias N.J."/>
            <person name="Wolff H."/>
            <person name="Djahanschiri B."/>
            <person name="Grundmann F."/>
            <person name="Kronenwerth M."/>
            <person name="Shi Y.M."/>
            <person name="Simonyi S."/>
            <person name="Grun P."/>
            <person name="Shapiro-Ilan D."/>
            <person name="Pidot S.J."/>
            <person name="Stinear T.P."/>
            <person name="Ebersberger I."/>
            <person name="Bode H.B."/>
        </authorList>
    </citation>
    <scope>NUCLEOTIDE SEQUENCE [LARGE SCALE GENOMIC DNA]</scope>
    <source>
        <strain evidence="25 28">DSM 16336</strain>
    </source>
</reference>
<dbReference type="InterPro" id="IPR044492">
    <property type="entry name" value="P_typ_ATPase_HD_dom"/>
</dbReference>
<dbReference type="NCBIfam" id="NF007952">
    <property type="entry name" value="PRK10671.1"/>
    <property type="match status" value="1"/>
</dbReference>
<dbReference type="EMBL" id="NIBU01000011">
    <property type="protein sequence ID" value="PHM36857.1"/>
    <property type="molecule type" value="Genomic_DNA"/>
</dbReference>
<dbReference type="SUPFAM" id="SSF81665">
    <property type="entry name" value="Calcium ATPase, transmembrane domain M"/>
    <property type="match status" value="1"/>
</dbReference>
<keyword evidence="16 23" id="KW-1133">Transmembrane helix</keyword>
<feature type="transmembrane region" description="Helical" evidence="23">
    <location>
        <begin position="523"/>
        <end position="546"/>
    </location>
</feature>
<reference evidence="26" key="1">
    <citation type="submission" date="2016-12" db="EMBL/GenBank/DDBJ databases">
        <authorList>
            <person name="Song W.-J."/>
            <person name="Kurnit D.M."/>
        </authorList>
    </citation>
    <scope>NUCLEOTIDE SEQUENCE [LARGE SCALE GENOMIC DNA]</scope>
    <source>
        <strain evidence="26">HGB1681</strain>
    </source>
</reference>
<dbReference type="InterPro" id="IPR023299">
    <property type="entry name" value="ATPase_P-typ_cyto_dom_N"/>
</dbReference>
<dbReference type="GO" id="GO:0055070">
    <property type="term" value="P:copper ion homeostasis"/>
    <property type="evidence" value="ECO:0007669"/>
    <property type="project" value="TreeGrafter"/>
</dbReference>
<feature type="transmembrane region" description="Helical" evidence="23">
    <location>
        <begin position="867"/>
        <end position="888"/>
    </location>
</feature>
<keyword evidence="12" id="KW-0187">Copper transport</keyword>
<dbReference type="GO" id="GO:0005524">
    <property type="term" value="F:ATP binding"/>
    <property type="evidence" value="ECO:0007669"/>
    <property type="project" value="UniProtKB-UniRule"/>
</dbReference>
<keyword evidence="15" id="KW-1278">Translocase</keyword>
<evidence type="ECO:0000256" key="11">
    <source>
        <dbReference type="ARBA" id="ARBA00022741"/>
    </source>
</evidence>
<dbReference type="InterPro" id="IPR023214">
    <property type="entry name" value="HAD_sf"/>
</dbReference>
<keyword evidence="9 23" id="KW-0479">Metal-binding</keyword>
<dbReference type="GO" id="GO:0005886">
    <property type="term" value="C:plasma membrane"/>
    <property type="evidence" value="ECO:0007669"/>
    <property type="project" value="UniProtKB-SubCell"/>
</dbReference>
<dbReference type="PROSITE" id="PS01047">
    <property type="entry name" value="HMA_1"/>
    <property type="match status" value="2"/>
</dbReference>
<dbReference type="InterPro" id="IPR008250">
    <property type="entry name" value="ATPase_P-typ_transduc_dom_A_sf"/>
</dbReference>
<evidence type="ECO:0000256" key="4">
    <source>
        <dbReference type="ARBA" id="ARBA00015102"/>
    </source>
</evidence>
<feature type="domain" description="HMA" evidence="24">
    <location>
        <begin position="69"/>
        <end position="130"/>
    </location>
</feature>
<evidence type="ECO:0000256" key="16">
    <source>
        <dbReference type="ARBA" id="ARBA00022989"/>
    </source>
</evidence>
<keyword evidence="19 23" id="KW-0472">Membrane</keyword>
<dbReference type="InterPro" id="IPR018303">
    <property type="entry name" value="ATPase_P-typ_P_site"/>
</dbReference>
<evidence type="ECO:0000259" key="24">
    <source>
        <dbReference type="PROSITE" id="PS50846"/>
    </source>
</evidence>
<dbReference type="OrthoDB" id="9814270at2"/>
<evidence type="ECO:0000256" key="9">
    <source>
        <dbReference type="ARBA" id="ARBA00022723"/>
    </source>
</evidence>
<evidence type="ECO:0000256" key="14">
    <source>
        <dbReference type="ARBA" id="ARBA00022842"/>
    </source>
</evidence>
<evidence type="ECO:0000256" key="15">
    <source>
        <dbReference type="ARBA" id="ARBA00022967"/>
    </source>
</evidence>
<evidence type="ECO:0000256" key="6">
    <source>
        <dbReference type="ARBA" id="ARBA00022475"/>
    </source>
</evidence>
<dbReference type="SUPFAM" id="SSF81653">
    <property type="entry name" value="Calcium ATPase, transduction domain A"/>
    <property type="match status" value="1"/>
</dbReference>
<evidence type="ECO:0000256" key="17">
    <source>
        <dbReference type="ARBA" id="ARBA00023008"/>
    </source>
</evidence>
<feature type="transmembrane region" description="Helical" evidence="23">
    <location>
        <begin position="244"/>
        <end position="264"/>
    </location>
</feature>
<dbReference type="Pfam" id="PF00122">
    <property type="entry name" value="E1-E2_ATPase"/>
    <property type="match status" value="1"/>
</dbReference>
<reference evidence="27" key="2">
    <citation type="submission" date="2016-12" db="EMBL/GenBank/DDBJ databases">
        <authorList>
            <person name="Gaudriault S."/>
        </authorList>
    </citation>
    <scope>NUCLEOTIDE SEQUENCE [LARGE SCALE GENOMIC DNA]</scope>
    <source>
        <strain evidence="27">HGB1681 (deposited as PTA-6826 in the American Type Culture Collection)</strain>
    </source>
</reference>
<keyword evidence="10" id="KW-0677">Repeat</keyword>
<dbReference type="PRINTS" id="PR00119">
    <property type="entry name" value="CATATPASE"/>
</dbReference>
<dbReference type="NCBIfam" id="TIGR01494">
    <property type="entry name" value="ATPase_P-type"/>
    <property type="match status" value="1"/>
</dbReference>
<evidence type="ECO:0000313" key="26">
    <source>
        <dbReference type="EMBL" id="SIP72219.1"/>
    </source>
</evidence>
<dbReference type="FunFam" id="2.70.150.10:FF:000020">
    <property type="entry name" value="Copper-exporting P-type ATPase A"/>
    <property type="match status" value="1"/>
</dbReference>
<dbReference type="PANTHER" id="PTHR43520:SF6">
    <property type="entry name" value="COPPER-EXPORTING P-TYPE ATPASE"/>
    <property type="match status" value="1"/>
</dbReference>
<dbReference type="SUPFAM" id="SSF56784">
    <property type="entry name" value="HAD-like"/>
    <property type="match status" value="1"/>
</dbReference>
<keyword evidence="7" id="KW-0597">Phosphoprotein</keyword>
<comment type="similarity">
    <text evidence="2 23">Belongs to the cation transport ATPase (P-type) (TC 3.A.3) family. Type IB subfamily.</text>
</comment>
<dbReference type="PANTHER" id="PTHR43520">
    <property type="entry name" value="ATP7, ISOFORM B"/>
    <property type="match status" value="1"/>
</dbReference>
<dbReference type="InterPro" id="IPR027256">
    <property type="entry name" value="P-typ_ATPase_IB"/>
</dbReference>
<evidence type="ECO:0000256" key="10">
    <source>
        <dbReference type="ARBA" id="ARBA00022737"/>
    </source>
</evidence>
<evidence type="ECO:0000256" key="2">
    <source>
        <dbReference type="ARBA" id="ARBA00006024"/>
    </source>
</evidence>
<evidence type="ECO:0000256" key="3">
    <source>
        <dbReference type="ARBA" id="ARBA00012517"/>
    </source>
</evidence>
<dbReference type="GO" id="GO:0016887">
    <property type="term" value="F:ATP hydrolysis activity"/>
    <property type="evidence" value="ECO:0007669"/>
    <property type="project" value="InterPro"/>
</dbReference>
<dbReference type="SFLD" id="SFLDS00003">
    <property type="entry name" value="Haloacid_Dehalogenase"/>
    <property type="match status" value="1"/>
</dbReference>
<dbReference type="FunFam" id="3.30.70.100:FF:000030">
    <property type="entry name" value="Copper-exporting P-type ATPase"/>
    <property type="match status" value="1"/>
</dbReference>
<dbReference type="SFLD" id="SFLDF00027">
    <property type="entry name" value="p-type_atpase"/>
    <property type="match status" value="1"/>
</dbReference>
<dbReference type="RefSeq" id="WP_086955434.1">
    <property type="nucleotide sequence ID" value="NZ_CAWNQC010000013.1"/>
</dbReference>
<feature type="transmembrane region" description="Helical" evidence="23">
    <location>
        <begin position="276"/>
        <end position="297"/>
    </location>
</feature>
<organism evidence="26 27">
    <name type="scientific">Xenorhabdus innexi</name>
    <dbReference type="NCBI Taxonomy" id="290109"/>
    <lineage>
        <taxon>Bacteria</taxon>
        <taxon>Pseudomonadati</taxon>
        <taxon>Pseudomonadota</taxon>
        <taxon>Gammaproteobacteria</taxon>
        <taxon>Enterobacterales</taxon>
        <taxon>Morganellaceae</taxon>
        <taxon>Xenorhabdus</taxon>
    </lineage>
</organism>
<evidence type="ECO:0000256" key="5">
    <source>
        <dbReference type="ARBA" id="ARBA00022448"/>
    </source>
</evidence>
<dbReference type="InterPro" id="IPR036412">
    <property type="entry name" value="HAD-like_sf"/>
</dbReference>
<dbReference type="Gene3D" id="3.40.1110.10">
    <property type="entry name" value="Calcium-transporting ATPase, cytoplasmic domain N"/>
    <property type="match status" value="1"/>
</dbReference>
<keyword evidence="6 23" id="KW-1003">Cell membrane</keyword>
<gene>
    <name evidence="26" type="primary">copA</name>
    <name evidence="25" type="ORF">Xinn_01391</name>
    <name evidence="26" type="ORF">XIS1_1370075</name>
</gene>
<evidence type="ECO:0000256" key="21">
    <source>
        <dbReference type="ARBA" id="ARBA00033239"/>
    </source>
</evidence>
<dbReference type="Pfam" id="PF00403">
    <property type="entry name" value="HMA"/>
    <property type="match status" value="3"/>
</dbReference>
<feature type="transmembrane region" description="Helical" evidence="23">
    <location>
        <begin position="343"/>
        <end position="361"/>
    </location>
</feature>
<keyword evidence="8 23" id="KW-0812">Transmembrane</keyword>
<dbReference type="InterPro" id="IPR023298">
    <property type="entry name" value="ATPase_P-typ_TM_dom_sf"/>
</dbReference>
<evidence type="ECO:0000256" key="12">
    <source>
        <dbReference type="ARBA" id="ARBA00022796"/>
    </source>
</evidence>
<evidence type="ECO:0000256" key="19">
    <source>
        <dbReference type="ARBA" id="ARBA00023136"/>
    </source>
</evidence>
<evidence type="ECO:0000256" key="23">
    <source>
        <dbReference type="RuleBase" id="RU362081"/>
    </source>
</evidence>
<dbReference type="Gene3D" id="3.30.70.100">
    <property type="match status" value="3"/>
</dbReference>
<evidence type="ECO:0000256" key="13">
    <source>
        <dbReference type="ARBA" id="ARBA00022840"/>
    </source>
</evidence>
<evidence type="ECO:0000313" key="25">
    <source>
        <dbReference type="EMBL" id="PHM36857.1"/>
    </source>
</evidence>
<keyword evidence="11 23" id="KW-0547">Nucleotide-binding</keyword>
<evidence type="ECO:0000313" key="28">
    <source>
        <dbReference type="Proteomes" id="UP000224871"/>
    </source>
</evidence>
<dbReference type="Pfam" id="PF00702">
    <property type="entry name" value="Hydrolase"/>
    <property type="match status" value="1"/>
</dbReference>
<dbReference type="Proteomes" id="UP000224871">
    <property type="component" value="Unassembled WGS sequence"/>
</dbReference>
<feature type="transmembrane region" description="Helical" evidence="23">
    <location>
        <begin position="842"/>
        <end position="861"/>
    </location>
</feature>
<evidence type="ECO:0000256" key="22">
    <source>
        <dbReference type="ARBA" id="ARBA00049289"/>
    </source>
</evidence>
<protein>
    <recommendedName>
        <fullName evidence="4">Copper-exporting P-type ATPase</fullName>
        <ecNumber evidence="3">7.2.2.8</ecNumber>
    </recommendedName>
    <alternativeName>
        <fullName evidence="20">Copper-exporting P-type ATPase A</fullName>
    </alternativeName>
    <alternativeName>
        <fullName evidence="21">Cu(+)-exporting ATPase</fullName>
    </alternativeName>
</protein>
<dbReference type="PROSITE" id="PS01229">
    <property type="entry name" value="COF_2"/>
    <property type="match status" value="1"/>
</dbReference>
<dbReference type="SUPFAM" id="SSF55008">
    <property type="entry name" value="HMA, heavy metal-associated domain"/>
    <property type="match status" value="3"/>
</dbReference>
<feature type="transmembrane region" description="Helical" evidence="23">
    <location>
        <begin position="498"/>
        <end position="517"/>
    </location>
</feature>
<dbReference type="GO" id="GO:0060003">
    <property type="term" value="P:copper ion export"/>
    <property type="evidence" value="ECO:0007669"/>
    <property type="project" value="UniProtKB-ARBA"/>
</dbReference>
<feature type="domain" description="HMA" evidence="24">
    <location>
        <begin position="3"/>
        <end position="64"/>
    </location>
</feature>
<dbReference type="NCBIfam" id="TIGR01525">
    <property type="entry name" value="ATPase-IB_hvy"/>
    <property type="match status" value="1"/>
</dbReference>
<dbReference type="InterPro" id="IPR059000">
    <property type="entry name" value="ATPase_P-type_domA"/>
</dbReference>
<evidence type="ECO:0000256" key="8">
    <source>
        <dbReference type="ARBA" id="ARBA00022692"/>
    </source>
</evidence>
<dbReference type="InterPro" id="IPR006121">
    <property type="entry name" value="HMA_dom"/>
</dbReference>
<keyword evidence="5" id="KW-0813">Transport</keyword>
<dbReference type="CDD" id="cd02094">
    <property type="entry name" value="P-type_ATPase_Cu-like"/>
    <property type="match status" value="1"/>
</dbReference>
<evidence type="ECO:0000256" key="1">
    <source>
        <dbReference type="ARBA" id="ARBA00004651"/>
    </source>
</evidence>
<proteinExistence type="inferred from homology"/>
<keyword evidence="14" id="KW-0460">Magnesium</keyword>
<evidence type="ECO:0000313" key="27">
    <source>
        <dbReference type="Proteomes" id="UP000196435"/>
    </source>
</evidence>
<feature type="transmembrane region" description="Helical" evidence="23">
    <location>
        <begin position="309"/>
        <end position="331"/>
    </location>
</feature>
<keyword evidence="17" id="KW-0186">Copper</keyword>
<dbReference type="InterPro" id="IPR036163">
    <property type="entry name" value="HMA_dom_sf"/>
</dbReference>
<feature type="domain" description="HMA" evidence="24">
    <location>
        <begin position="158"/>
        <end position="221"/>
    </location>
</feature>
<accession>A0A1N6MU01</accession>
<name>A0A1N6MU01_9GAMM</name>
<evidence type="ECO:0000256" key="20">
    <source>
        <dbReference type="ARBA" id="ARBA00029719"/>
    </source>
</evidence>
<dbReference type="Gene3D" id="3.40.50.1000">
    <property type="entry name" value="HAD superfamily/HAD-like"/>
    <property type="match status" value="1"/>
</dbReference>
<dbReference type="AlphaFoldDB" id="A0A1N6MU01"/>
<comment type="subcellular location">
    <subcellularLocation>
        <location evidence="1">Cell membrane</location>
        <topology evidence="1">Multi-pass membrane protein</topology>
    </subcellularLocation>
</comment>
<dbReference type="EC" id="7.2.2.8" evidence="3"/>
<dbReference type="GO" id="GO:0140581">
    <property type="term" value="F:P-type monovalent copper transporter activity"/>
    <property type="evidence" value="ECO:0007669"/>
    <property type="project" value="UniProtKB-EC"/>
</dbReference>
<dbReference type="GO" id="GO:0043682">
    <property type="term" value="F:P-type divalent copper transporter activity"/>
    <property type="evidence" value="ECO:0007669"/>
    <property type="project" value="TreeGrafter"/>
</dbReference>
<dbReference type="GO" id="GO:0005507">
    <property type="term" value="F:copper ion binding"/>
    <property type="evidence" value="ECO:0007669"/>
    <property type="project" value="TreeGrafter"/>
</dbReference>